<evidence type="ECO:0000256" key="3">
    <source>
        <dbReference type="ARBA" id="ARBA00013109"/>
    </source>
</evidence>
<dbReference type="Gene3D" id="3.40.50.10090">
    <property type="match status" value="2"/>
</dbReference>
<dbReference type="InterPro" id="IPR039793">
    <property type="entry name" value="UROS/Hem4"/>
</dbReference>
<dbReference type="GO" id="GO:0006780">
    <property type="term" value="P:uroporphyrinogen III biosynthetic process"/>
    <property type="evidence" value="ECO:0007669"/>
    <property type="project" value="UniProtKB-UniRule"/>
</dbReference>
<sequence length="263" mass="29640">MNPALPLQNKQVLIPRGKGHARSFSELVKKHGGIPAEIPLLAFRPVPASEEIHDMIDELHQYDWIIFTSNVTVDSFFSLYKGAGRFPKTAAIGEKTREALEHHGIHTDFMPEKYVAEEFVQEFLPRVTDGMKVLIPKGNLAREHIASSLRMNGASVEELIIYETYLPEESKERLAFMLDSRKLDVLAFTSPSTISHFMEVVKEKELEDCICGCVIACIGPVSKRKAEEHGLHVHVCPEKYTVEEMLKGIVKFLGISQKQEGKQ</sequence>
<dbReference type="PANTHER" id="PTHR38042">
    <property type="entry name" value="UROPORPHYRINOGEN-III SYNTHASE, CHLOROPLASTIC"/>
    <property type="match status" value="1"/>
</dbReference>
<evidence type="ECO:0000256" key="9">
    <source>
        <dbReference type="RuleBase" id="RU366031"/>
    </source>
</evidence>
<comment type="function">
    <text evidence="6 9">Catalyzes cyclization of the linear tetrapyrrole, hydroxymethylbilane, to the macrocyclic uroporphyrinogen III.</text>
</comment>
<dbReference type="SUPFAM" id="SSF69618">
    <property type="entry name" value="HemD-like"/>
    <property type="match status" value="1"/>
</dbReference>
<dbReference type="CDD" id="cd06578">
    <property type="entry name" value="HemD"/>
    <property type="match status" value="1"/>
</dbReference>
<feature type="domain" description="Tetrapyrrole biosynthesis uroporphyrinogen III synthase" evidence="10">
    <location>
        <begin position="24"/>
        <end position="246"/>
    </location>
</feature>
<dbReference type="EMBL" id="QWVT01000029">
    <property type="protein sequence ID" value="RID83254.1"/>
    <property type="molecule type" value="Genomic_DNA"/>
</dbReference>
<evidence type="ECO:0000256" key="6">
    <source>
        <dbReference type="ARBA" id="ARBA00037589"/>
    </source>
</evidence>
<comment type="catalytic activity">
    <reaction evidence="8 9">
        <text>hydroxymethylbilane = uroporphyrinogen III + H2O</text>
        <dbReference type="Rhea" id="RHEA:18965"/>
        <dbReference type="ChEBI" id="CHEBI:15377"/>
        <dbReference type="ChEBI" id="CHEBI:57308"/>
        <dbReference type="ChEBI" id="CHEBI:57845"/>
        <dbReference type="EC" id="4.2.1.75"/>
    </reaction>
</comment>
<dbReference type="Proteomes" id="UP000265816">
    <property type="component" value="Unassembled WGS sequence"/>
</dbReference>
<evidence type="ECO:0000313" key="11">
    <source>
        <dbReference type="EMBL" id="RID83254.1"/>
    </source>
</evidence>
<comment type="pathway">
    <text evidence="1 9">Porphyrin-containing compound metabolism; protoporphyrin-IX biosynthesis; coproporphyrinogen-III from 5-aminolevulinate: step 3/4.</text>
</comment>
<dbReference type="InterPro" id="IPR036108">
    <property type="entry name" value="4pyrrol_syn_uPrphyn_synt_sf"/>
</dbReference>
<keyword evidence="4 9" id="KW-0456">Lyase</keyword>
<evidence type="ECO:0000256" key="4">
    <source>
        <dbReference type="ARBA" id="ARBA00023239"/>
    </source>
</evidence>
<evidence type="ECO:0000256" key="8">
    <source>
        <dbReference type="ARBA" id="ARBA00048617"/>
    </source>
</evidence>
<dbReference type="AlphaFoldDB" id="A0A398B1Q0"/>
<dbReference type="Pfam" id="PF02602">
    <property type="entry name" value="HEM4"/>
    <property type="match status" value="1"/>
</dbReference>
<dbReference type="InterPro" id="IPR003754">
    <property type="entry name" value="4pyrrol_synth_uPrphyn_synth"/>
</dbReference>
<protein>
    <recommendedName>
        <fullName evidence="7 9">Uroporphyrinogen-III synthase</fullName>
        <ecNumber evidence="3 9">4.2.1.75</ecNumber>
    </recommendedName>
</protein>
<evidence type="ECO:0000256" key="5">
    <source>
        <dbReference type="ARBA" id="ARBA00023244"/>
    </source>
</evidence>
<proteinExistence type="inferred from homology"/>
<comment type="similarity">
    <text evidence="2 9">Belongs to the uroporphyrinogen-III synthase family.</text>
</comment>
<keyword evidence="12" id="KW-1185">Reference proteome</keyword>
<keyword evidence="5 9" id="KW-0627">Porphyrin biosynthesis</keyword>
<comment type="caution">
    <text evidence="11">The sequence shown here is derived from an EMBL/GenBank/DDBJ whole genome shotgun (WGS) entry which is preliminary data.</text>
</comment>
<dbReference type="RefSeq" id="WP_119114099.1">
    <property type="nucleotide sequence ID" value="NZ_CBCSEO010000003.1"/>
</dbReference>
<dbReference type="GO" id="GO:0004852">
    <property type="term" value="F:uroporphyrinogen-III synthase activity"/>
    <property type="evidence" value="ECO:0007669"/>
    <property type="project" value="UniProtKB-UniRule"/>
</dbReference>
<gene>
    <name evidence="11" type="ORF">D1970_17225</name>
</gene>
<evidence type="ECO:0000256" key="1">
    <source>
        <dbReference type="ARBA" id="ARBA00004772"/>
    </source>
</evidence>
<reference evidence="11 12" key="1">
    <citation type="submission" date="2018-08" db="EMBL/GenBank/DDBJ databases">
        <title>Bacillus jemisoniae sp. nov., Bacillus chryseoplanitiae sp. nov., Bacillus resnikiae sp. nov., and Bacillus frankliniae sp. nov., isolated from Viking spacecraft and associated surfaces.</title>
        <authorList>
            <person name="Seuylemezian A."/>
            <person name="Vaishampayan P."/>
        </authorList>
    </citation>
    <scope>NUCLEOTIDE SEQUENCE [LARGE SCALE GENOMIC DNA]</scope>
    <source>
        <strain evidence="11 12">JJ-247</strain>
    </source>
</reference>
<organism evidence="11 12">
    <name type="scientific">Mesobacillus zeae</name>
    <dbReference type="NCBI Taxonomy" id="1917180"/>
    <lineage>
        <taxon>Bacteria</taxon>
        <taxon>Bacillati</taxon>
        <taxon>Bacillota</taxon>
        <taxon>Bacilli</taxon>
        <taxon>Bacillales</taxon>
        <taxon>Bacillaceae</taxon>
        <taxon>Mesobacillus</taxon>
    </lineage>
</organism>
<dbReference type="GO" id="GO:0006782">
    <property type="term" value="P:protoporphyrinogen IX biosynthetic process"/>
    <property type="evidence" value="ECO:0007669"/>
    <property type="project" value="UniProtKB-UniRule"/>
</dbReference>
<evidence type="ECO:0000259" key="10">
    <source>
        <dbReference type="Pfam" id="PF02602"/>
    </source>
</evidence>
<dbReference type="EC" id="4.2.1.75" evidence="3 9"/>
<name>A0A398B1Q0_9BACI</name>
<dbReference type="UniPathway" id="UPA00251">
    <property type="reaction ID" value="UER00320"/>
</dbReference>
<evidence type="ECO:0000256" key="2">
    <source>
        <dbReference type="ARBA" id="ARBA00008133"/>
    </source>
</evidence>
<evidence type="ECO:0000256" key="7">
    <source>
        <dbReference type="ARBA" id="ARBA00040167"/>
    </source>
</evidence>
<evidence type="ECO:0000313" key="12">
    <source>
        <dbReference type="Proteomes" id="UP000265816"/>
    </source>
</evidence>
<accession>A0A398B1Q0</accession>
<dbReference type="PANTHER" id="PTHR38042:SF1">
    <property type="entry name" value="UROPORPHYRINOGEN-III SYNTHASE, CHLOROPLASTIC"/>
    <property type="match status" value="1"/>
</dbReference>
<dbReference type="OrthoDB" id="9815856at2"/>